<comment type="caution">
    <text evidence="2">The sequence shown here is derived from an EMBL/GenBank/DDBJ whole genome shotgun (WGS) entry which is preliminary data.</text>
</comment>
<name>A0A327X951_LARAB</name>
<reference evidence="2 3" key="1">
    <citation type="submission" date="2018-06" db="EMBL/GenBank/DDBJ databases">
        <title>Genomic Encyclopedia of Archaeal and Bacterial Type Strains, Phase II (KMG-II): from individual species to whole genera.</title>
        <authorList>
            <person name="Goeker M."/>
        </authorList>
    </citation>
    <scope>NUCLEOTIDE SEQUENCE [LARGE SCALE GENOMIC DNA]</scope>
    <source>
        <strain evidence="2 3">DSM 21851</strain>
    </source>
</reference>
<keyword evidence="1" id="KW-0732">Signal</keyword>
<dbReference type="AlphaFoldDB" id="A0A327X951"/>
<feature type="chain" id="PRO_5016242621" evidence="1">
    <location>
        <begin position="21"/>
        <end position="70"/>
    </location>
</feature>
<evidence type="ECO:0000313" key="2">
    <source>
        <dbReference type="EMBL" id="RAK03249.1"/>
    </source>
</evidence>
<dbReference type="Proteomes" id="UP000248790">
    <property type="component" value="Unassembled WGS sequence"/>
</dbReference>
<organism evidence="2 3">
    <name type="scientific">Larkinella arboricola</name>
    <dbReference type="NCBI Taxonomy" id="643671"/>
    <lineage>
        <taxon>Bacteria</taxon>
        <taxon>Pseudomonadati</taxon>
        <taxon>Bacteroidota</taxon>
        <taxon>Cytophagia</taxon>
        <taxon>Cytophagales</taxon>
        <taxon>Spirosomataceae</taxon>
        <taxon>Larkinella</taxon>
    </lineage>
</organism>
<accession>A0A327X951</accession>
<keyword evidence="3" id="KW-1185">Reference proteome</keyword>
<sequence length="70" mass="8067">MKNFICLTIFLPLLSNTVFAQGLTMRELIDITCMKTAQFDSCMFMKGFHLKARSESVANQASIYEFQPYM</sequence>
<dbReference type="EMBL" id="QLMC01000001">
    <property type="protein sequence ID" value="RAK03249.1"/>
    <property type="molecule type" value="Genomic_DNA"/>
</dbReference>
<evidence type="ECO:0000313" key="3">
    <source>
        <dbReference type="Proteomes" id="UP000248790"/>
    </source>
</evidence>
<feature type="signal peptide" evidence="1">
    <location>
        <begin position="1"/>
        <end position="20"/>
    </location>
</feature>
<dbReference type="RefSeq" id="WP_111627370.1">
    <property type="nucleotide sequence ID" value="NZ_QLMC01000001.1"/>
</dbReference>
<evidence type="ECO:0000256" key="1">
    <source>
        <dbReference type="SAM" id="SignalP"/>
    </source>
</evidence>
<protein>
    <submittedName>
        <fullName evidence="2">Uncharacterized protein</fullName>
    </submittedName>
</protein>
<proteinExistence type="predicted"/>
<gene>
    <name evidence="2" type="ORF">LX87_01371</name>
</gene>